<feature type="chain" id="PRO_5009245250" description="Secreted protein" evidence="2">
    <location>
        <begin position="25"/>
        <end position="159"/>
    </location>
</feature>
<sequence length="159" mass="16224">MRKNLIAAATAAALVASVVPAASAAPENPTAGQSSGASDALAGFGTPAYDNLSSESEGTKNVRETLQSSNWMSQLGQSSNADTPVLDAWVSGSTLPNSLNPVDLANREIVALSQMSSGDVALSAQGSSQLIGSWVVWALIVTAIGQVIELVMRGLRLAQ</sequence>
<evidence type="ECO:0000256" key="1">
    <source>
        <dbReference type="SAM" id="Phobius"/>
    </source>
</evidence>
<keyword evidence="1" id="KW-1133">Transmembrane helix</keyword>
<protein>
    <recommendedName>
        <fullName evidence="5">Secreted protein</fullName>
    </recommendedName>
</protein>
<evidence type="ECO:0000313" key="3">
    <source>
        <dbReference type="EMBL" id="SDL69343.1"/>
    </source>
</evidence>
<dbReference type="OrthoDB" id="4414332at2"/>
<proteinExistence type="predicted"/>
<name>A0A1G9M5C2_9CORY</name>
<evidence type="ECO:0008006" key="5">
    <source>
        <dbReference type="Google" id="ProtNLM"/>
    </source>
</evidence>
<keyword evidence="1" id="KW-0812">Transmembrane</keyword>
<keyword evidence="1" id="KW-0472">Membrane</keyword>
<evidence type="ECO:0000313" key="4">
    <source>
        <dbReference type="Proteomes" id="UP000199350"/>
    </source>
</evidence>
<dbReference type="AlphaFoldDB" id="A0A1G9M5C2"/>
<keyword evidence="2" id="KW-0732">Signal</keyword>
<organism evidence="3 4">
    <name type="scientific">Corynebacterium mycetoides</name>
    <dbReference type="NCBI Taxonomy" id="38302"/>
    <lineage>
        <taxon>Bacteria</taxon>
        <taxon>Bacillati</taxon>
        <taxon>Actinomycetota</taxon>
        <taxon>Actinomycetes</taxon>
        <taxon>Mycobacteriales</taxon>
        <taxon>Corynebacteriaceae</taxon>
        <taxon>Corynebacterium</taxon>
    </lineage>
</organism>
<feature type="signal peptide" evidence="2">
    <location>
        <begin position="1"/>
        <end position="24"/>
    </location>
</feature>
<dbReference type="STRING" id="38302.SAMN04488535_0441"/>
<dbReference type="EMBL" id="LT629700">
    <property type="protein sequence ID" value="SDL69343.1"/>
    <property type="molecule type" value="Genomic_DNA"/>
</dbReference>
<dbReference type="Proteomes" id="UP000199350">
    <property type="component" value="Chromosome I"/>
</dbReference>
<gene>
    <name evidence="3" type="ORF">SAMN04488535_0441</name>
</gene>
<evidence type="ECO:0000256" key="2">
    <source>
        <dbReference type="SAM" id="SignalP"/>
    </source>
</evidence>
<reference evidence="4" key="1">
    <citation type="submission" date="2016-10" db="EMBL/GenBank/DDBJ databases">
        <authorList>
            <person name="Varghese N."/>
            <person name="Submissions S."/>
        </authorList>
    </citation>
    <scope>NUCLEOTIDE SEQUENCE [LARGE SCALE GENOMIC DNA]</scope>
    <source>
        <strain evidence="4">DSM 20632</strain>
    </source>
</reference>
<dbReference type="RefSeq" id="WP_092148192.1">
    <property type="nucleotide sequence ID" value="NZ_LT629700.1"/>
</dbReference>
<keyword evidence="4" id="KW-1185">Reference proteome</keyword>
<feature type="transmembrane region" description="Helical" evidence="1">
    <location>
        <begin position="134"/>
        <end position="152"/>
    </location>
</feature>
<accession>A0A1G9M5C2</accession>